<keyword evidence="2" id="KW-1133">Transmembrane helix</keyword>
<sequence>MTPIGWLAVVVSLILGYLLAVYLFKKFPNLFQDNKEINKVINDPHLLAEKLNANGKIYDDGNEVKIGVGIDDKTGKEIVTVEEIKSKEAKKIQNKVEKSSSPTKKKVKGKKKK</sequence>
<evidence type="ECO:0000256" key="2">
    <source>
        <dbReference type="SAM" id="Phobius"/>
    </source>
</evidence>
<organism evidence="3">
    <name type="scientific">marine sediment metagenome</name>
    <dbReference type="NCBI Taxonomy" id="412755"/>
    <lineage>
        <taxon>unclassified sequences</taxon>
        <taxon>metagenomes</taxon>
        <taxon>ecological metagenomes</taxon>
    </lineage>
</organism>
<dbReference type="AlphaFoldDB" id="A0A0F9AJC3"/>
<gene>
    <name evidence="3" type="ORF">LCGC14_2643430</name>
</gene>
<keyword evidence="2" id="KW-0472">Membrane</keyword>
<feature type="transmembrane region" description="Helical" evidence="2">
    <location>
        <begin position="6"/>
        <end position="24"/>
    </location>
</feature>
<proteinExistence type="predicted"/>
<reference evidence="3" key="1">
    <citation type="journal article" date="2015" name="Nature">
        <title>Complex archaea that bridge the gap between prokaryotes and eukaryotes.</title>
        <authorList>
            <person name="Spang A."/>
            <person name="Saw J.H."/>
            <person name="Jorgensen S.L."/>
            <person name="Zaremba-Niedzwiedzka K."/>
            <person name="Martijn J."/>
            <person name="Lind A.E."/>
            <person name="van Eijk R."/>
            <person name="Schleper C."/>
            <person name="Guy L."/>
            <person name="Ettema T.J."/>
        </authorList>
    </citation>
    <scope>NUCLEOTIDE SEQUENCE</scope>
</reference>
<protein>
    <submittedName>
        <fullName evidence="3">Uncharacterized protein</fullName>
    </submittedName>
</protein>
<dbReference type="EMBL" id="LAZR01045645">
    <property type="protein sequence ID" value="KKK98370.1"/>
    <property type="molecule type" value="Genomic_DNA"/>
</dbReference>
<evidence type="ECO:0000313" key="3">
    <source>
        <dbReference type="EMBL" id="KKK98370.1"/>
    </source>
</evidence>
<keyword evidence="2" id="KW-0812">Transmembrane</keyword>
<evidence type="ECO:0000256" key="1">
    <source>
        <dbReference type="SAM" id="MobiDB-lite"/>
    </source>
</evidence>
<name>A0A0F9AJC3_9ZZZZ</name>
<feature type="region of interest" description="Disordered" evidence="1">
    <location>
        <begin position="92"/>
        <end position="113"/>
    </location>
</feature>
<accession>A0A0F9AJC3</accession>
<comment type="caution">
    <text evidence="3">The sequence shown here is derived from an EMBL/GenBank/DDBJ whole genome shotgun (WGS) entry which is preliminary data.</text>
</comment>
<feature type="compositionally biased region" description="Basic residues" evidence="1">
    <location>
        <begin position="103"/>
        <end position="113"/>
    </location>
</feature>